<dbReference type="Proteomes" id="UP000245880">
    <property type="component" value="Unassembled WGS sequence"/>
</dbReference>
<gene>
    <name evidence="1" type="ORF">CLV98_1306</name>
</gene>
<keyword evidence="2" id="KW-1185">Reference proteome</keyword>
<name>A0A316A5Q7_9BACT</name>
<sequence length="74" mass="8264">MKLQAIDLEMYGMAELSLEDQLCINGEYSWNEFCNDVGYGAGSCVAYATNAVSIINEMMVDVVTGKTIERIFRK</sequence>
<accession>A0A316A5Q7</accession>
<organism evidence="1 2">
    <name type="scientific">Dyadobacter jejuensis</name>
    <dbReference type="NCBI Taxonomy" id="1082580"/>
    <lineage>
        <taxon>Bacteria</taxon>
        <taxon>Pseudomonadati</taxon>
        <taxon>Bacteroidota</taxon>
        <taxon>Cytophagia</taxon>
        <taxon>Cytophagales</taxon>
        <taxon>Spirosomataceae</taxon>
        <taxon>Dyadobacter</taxon>
    </lineage>
</organism>
<protein>
    <submittedName>
        <fullName evidence="1">Uncharacterized protein</fullName>
    </submittedName>
</protein>
<evidence type="ECO:0000313" key="1">
    <source>
        <dbReference type="EMBL" id="PWJ52859.1"/>
    </source>
</evidence>
<proteinExistence type="predicted"/>
<dbReference type="RefSeq" id="WP_109678384.1">
    <property type="nucleotide sequence ID" value="NZ_QGDT01000030.1"/>
</dbReference>
<reference evidence="1 2" key="1">
    <citation type="submission" date="2018-03" db="EMBL/GenBank/DDBJ databases">
        <title>Genomic Encyclopedia of Archaeal and Bacterial Type Strains, Phase II (KMG-II): from individual species to whole genera.</title>
        <authorList>
            <person name="Goeker M."/>
        </authorList>
    </citation>
    <scope>NUCLEOTIDE SEQUENCE [LARGE SCALE GENOMIC DNA]</scope>
    <source>
        <strain evidence="1 2">DSM 100346</strain>
    </source>
</reference>
<dbReference type="EMBL" id="QGDT01000030">
    <property type="protein sequence ID" value="PWJ52859.1"/>
    <property type="molecule type" value="Genomic_DNA"/>
</dbReference>
<evidence type="ECO:0000313" key="2">
    <source>
        <dbReference type="Proteomes" id="UP000245880"/>
    </source>
</evidence>
<comment type="caution">
    <text evidence="1">The sequence shown here is derived from an EMBL/GenBank/DDBJ whole genome shotgun (WGS) entry which is preliminary data.</text>
</comment>
<dbReference type="AlphaFoldDB" id="A0A316A5Q7"/>
<dbReference type="OrthoDB" id="962960at2"/>